<dbReference type="EMBL" id="QPFP01000107">
    <property type="protein sequence ID" value="TEB21550.1"/>
    <property type="molecule type" value="Genomic_DNA"/>
</dbReference>
<accession>A0A4Y7SI31</accession>
<reference evidence="2 3" key="1">
    <citation type="journal article" date="2019" name="Nat. Ecol. Evol.">
        <title>Megaphylogeny resolves global patterns of mushroom evolution.</title>
        <authorList>
            <person name="Varga T."/>
            <person name="Krizsan K."/>
            <person name="Foldi C."/>
            <person name="Dima B."/>
            <person name="Sanchez-Garcia M."/>
            <person name="Sanchez-Ramirez S."/>
            <person name="Szollosi G.J."/>
            <person name="Szarkandi J.G."/>
            <person name="Papp V."/>
            <person name="Albert L."/>
            <person name="Andreopoulos W."/>
            <person name="Angelini C."/>
            <person name="Antonin V."/>
            <person name="Barry K.W."/>
            <person name="Bougher N.L."/>
            <person name="Buchanan P."/>
            <person name="Buyck B."/>
            <person name="Bense V."/>
            <person name="Catcheside P."/>
            <person name="Chovatia M."/>
            <person name="Cooper J."/>
            <person name="Damon W."/>
            <person name="Desjardin D."/>
            <person name="Finy P."/>
            <person name="Geml J."/>
            <person name="Haridas S."/>
            <person name="Hughes K."/>
            <person name="Justo A."/>
            <person name="Karasinski D."/>
            <person name="Kautmanova I."/>
            <person name="Kiss B."/>
            <person name="Kocsube S."/>
            <person name="Kotiranta H."/>
            <person name="LaButti K.M."/>
            <person name="Lechner B.E."/>
            <person name="Liimatainen K."/>
            <person name="Lipzen A."/>
            <person name="Lukacs Z."/>
            <person name="Mihaltcheva S."/>
            <person name="Morgado L.N."/>
            <person name="Niskanen T."/>
            <person name="Noordeloos M.E."/>
            <person name="Ohm R.A."/>
            <person name="Ortiz-Santana B."/>
            <person name="Ovrebo C."/>
            <person name="Racz N."/>
            <person name="Riley R."/>
            <person name="Savchenko A."/>
            <person name="Shiryaev A."/>
            <person name="Soop K."/>
            <person name="Spirin V."/>
            <person name="Szebenyi C."/>
            <person name="Tomsovsky M."/>
            <person name="Tulloss R.E."/>
            <person name="Uehling J."/>
            <person name="Grigoriev I.V."/>
            <person name="Vagvolgyi C."/>
            <person name="Papp T."/>
            <person name="Martin F.M."/>
            <person name="Miettinen O."/>
            <person name="Hibbett D.S."/>
            <person name="Nagy L.G."/>
        </authorList>
    </citation>
    <scope>NUCLEOTIDE SEQUENCE [LARGE SCALE GENOMIC DNA]</scope>
    <source>
        <strain evidence="2 3">FP101781</strain>
    </source>
</reference>
<name>A0A4Y7SI31_COPMI</name>
<evidence type="ECO:0000313" key="3">
    <source>
        <dbReference type="Proteomes" id="UP000298030"/>
    </source>
</evidence>
<evidence type="ECO:0000256" key="1">
    <source>
        <dbReference type="SAM" id="MobiDB-lite"/>
    </source>
</evidence>
<dbReference type="AlphaFoldDB" id="A0A4Y7SI31"/>
<feature type="compositionally biased region" description="Low complexity" evidence="1">
    <location>
        <begin position="354"/>
        <end position="364"/>
    </location>
</feature>
<comment type="caution">
    <text evidence="2">The sequence shown here is derived from an EMBL/GenBank/DDBJ whole genome shotgun (WGS) entry which is preliminary data.</text>
</comment>
<protein>
    <submittedName>
        <fullName evidence="2">Uncharacterized protein</fullName>
    </submittedName>
</protein>
<feature type="region of interest" description="Disordered" evidence="1">
    <location>
        <begin position="614"/>
        <end position="641"/>
    </location>
</feature>
<dbReference type="Proteomes" id="UP000298030">
    <property type="component" value="Unassembled WGS sequence"/>
</dbReference>
<evidence type="ECO:0000313" key="2">
    <source>
        <dbReference type="EMBL" id="TEB21550.1"/>
    </source>
</evidence>
<keyword evidence="3" id="KW-1185">Reference proteome</keyword>
<sequence length="816" mass="88186">MPKDSGSPGLLSIEVWEHLREAQILYDGAVDIVINQSRGKFHHRPNGYSSLRVTALRIILIIEYGERISKSALSSRISKLVEAKQDTLKLSGWAKSSVQDPNIQKYIQERRVPTPDLVAAAQARYTRAFPAHEDGKALHLNYWMKPLPCGTGYEFYPVKAIQTLVEEGMHPELCQFKVEGDSLANLKLSFRTQWGFSKSARVTIFNDSKPSCSAWSMDAPGPRGRNDRSLDDRFVDFAFPPEAVDYAMGCNPATSTFVVILELQDTSLCMNMALSRICDRIAPLGKLTFWFSHYESVVAANLPGGTFTPPPAFSTPSHSSIRPLFTREALTRSPWRVAAVVDSMTPNHDMTTGSQSHSSSMGVSIPPPETRPRFSPLQSGFRSPSNVQSLGALPVRKGCVSSMPLSVPSSVTPEIREVPLQVEGQQAPGTPFAKVPHAPTERPIPIQFVPEGTTHVQGSPCDEEAHKAAPFSKSYCMLEAVVSDRLVGGGPGVSPTPIKALTRAAERATYPSRLLYTHEEAQIMTVGHIVVRRRVDEDRDPLQNPVACPVQPPEVRGPELPVDGGIGAGDSTSPLQPLVHGYPSDPAASFGGRDASSSDVVDDGVFKEHALEQAMPSHQSASLGKAWGMSSEGSLSKKFEGTHAERESMFPEIISDTEGSGPSTDNSRTGHYEDYGAERYVWSTGEDLDPAIGAGLATVDQSTPLKAYPFHDAGGLNVSAMDMFGTGSHPLTLHSGPVSAGFSYSYRPLQCLGIPAEDGTLYCHRESSSAQTLSGLISGEGRNSDPVCPDGGTSSLAFDLASYDWDTFFFGSSGFP</sequence>
<feature type="region of interest" description="Disordered" evidence="1">
    <location>
        <begin position="346"/>
        <end position="367"/>
    </location>
</feature>
<proteinExistence type="predicted"/>
<gene>
    <name evidence="2" type="ORF">FA13DRAFT_1716723</name>
</gene>
<organism evidence="2 3">
    <name type="scientific">Coprinellus micaceus</name>
    <name type="common">Glistening ink-cap mushroom</name>
    <name type="synonym">Coprinus micaceus</name>
    <dbReference type="NCBI Taxonomy" id="71717"/>
    <lineage>
        <taxon>Eukaryota</taxon>
        <taxon>Fungi</taxon>
        <taxon>Dikarya</taxon>
        <taxon>Basidiomycota</taxon>
        <taxon>Agaricomycotina</taxon>
        <taxon>Agaricomycetes</taxon>
        <taxon>Agaricomycetidae</taxon>
        <taxon>Agaricales</taxon>
        <taxon>Agaricineae</taxon>
        <taxon>Psathyrellaceae</taxon>
        <taxon>Coprinellus</taxon>
    </lineage>
</organism>